<reference evidence="2 3" key="1">
    <citation type="submission" date="2013-08" db="EMBL/GenBank/DDBJ databases">
        <title>The genome sequence of Skermanella stibiiresistens.</title>
        <authorList>
            <person name="Zhu W."/>
            <person name="Wang G."/>
        </authorList>
    </citation>
    <scope>NUCLEOTIDE SEQUENCE [LARGE SCALE GENOMIC DNA]</scope>
    <source>
        <strain evidence="2 3">SB22</strain>
    </source>
</reference>
<dbReference type="AlphaFoldDB" id="W9GPJ6"/>
<dbReference type="STRING" id="1385369.N825_34175"/>
<feature type="compositionally biased region" description="Basic and acidic residues" evidence="1">
    <location>
        <begin position="90"/>
        <end position="103"/>
    </location>
</feature>
<dbReference type="EMBL" id="AVFL01000067">
    <property type="protein sequence ID" value="EWY35810.1"/>
    <property type="molecule type" value="Genomic_DNA"/>
</dbReference>
<evidence type="ECO:0000313" key="3">
    <source>
        <dbReference type="Proteomes" id="UP000019486"/>
    </source>
</evidence>
<dbReference type="Proteomes" id="UP000019486">
    <property type="component" value="Unassembled WGS sequence"/>
</dbReference>
<protein>
    <submittedName>
        <fullName evidence="2">Uncharacterized protein</fullName>
    </submittedName>
</protein>
<feature type="region of interest" description="Disordered" evidence="1">
    <location>
        <begin position="74"/>
        <end position="103"/>
    </location>
</feature>
<dbReference type="RefSeq" id="WP_037461912.1">
    <property type="nucleotide sequence ID" value="NZ_AVFL01000067.1"/>
</dbReference>
<proteinExistence type="predicted"/>
<gene>
    <name evidence="2" type="ORF">N825_34175</name>
</gene>
<evidence type="ECO:0000256" key="1">
    <source>
        <dbReference type="SAM" id="MobiDB-lite"/>
    </source>
</evidence>
<organism evidence="2 3">
    <name type="scientific">Skermanella stibiiresistens SB22</name>
    <dbReference type="NCBI Taxonomy" id="1385369"/>
    <lineage>
        <taxon>Bacteria</taxon>
        <taxon>Pseudomonadati</taxon>
        <taxon>Pseudomonadota</taxon>
        <taxon>Alphaproteobacteria</taxon>
        <taxon>Rhodospirillales</taxon>
        <taxon>Azospirillaceae</taxon>
        <taxon>Skermanella</taxon>
    </lineage>
</organism>
<evidence type="ECO:0000313" key="2">
    <source>
        <dbReference type="EMBL" id="EWY35810.1"/>
    </source>
</evidence>
<keyword evidence="3" id="KW-1185">Reference proteome</keyword>
<comment type="caution">
    <text evidence="2">The sequence shown here is derived from an EMBL/GenBank/DDBJ whole genome shotgun (WGS) entry which is preliminary data.</text>
</comment>
<sequence length="103" mass="11171">MAAPPLSADCAKLLPGGKLDDTAYQALEDALDRALAPMCGPDGRWLTLAERVAALGKALAEADALIATHQFTLDRNPSDQWPEDSFIRSSVERHADRKSRNPE</sequence>
<name>W9GPJ6_9PROT</name>
<accession>W9GPJ6</accession>